<dbReference type="Pfam" id="PF00753">
    <property type="entry name" value="Lactamase_B"/>
    <property type="match status" value="1"/>
</dbReference>
<dbReference type="SMART" id="SM00849">
    <property type="entry name" value="Lactamase_B"/>
    <property type="match status" value="1"/>
</dbReference>
<dbReference type="PANTHER" id="PTHR30619:SF1">
    <property type="entry name" value="RECOMBINATION PROTEIN 2"/>
    <property type="match status" value="1"/>
</dbReference>
<dbReference type="InterPro" id="IPR036866">
    <property type="entry name" value="RibonucZ/Hydroxyglut_hydro"/>
</dbReference>
<dbReference type="Gene3D" id="3.60.15.10">
    <property type="entry name" value="Ribonuclease Z/Hydroxyacylglutathione hydrolase-like"/>
    <property type="match status" value="1"/>
</dbReference>
<sequence>MKKILKYIIVIAILIFTTSCSKDRALEVHVIDVDQGDSTLIITPDKKSILIDAGEDIYARNVIRELKISGVNQIDIIVATHFDKDHIGGMDKIINTFKISNVFVPPGVVSHQDYYEFIGSCKNKGIKPSVINNFVSFKLGAETTIDFLSPIYSDIKYEIESEITDSEEINKNSIVFSLRCLGHKLIFTGDIDSEVEDSILNLYNLENTSFLKVAHHGSKSSTSENFIKELTPKISSISCGYGNRYGHPHKETLNTLNKYKSRIYRTDINGNMTFYFTDKGIYSKEKYE</sequence>
<dbReference type="RefSeq" id="WP_154538581.1">
    <property type="nucleotide sequence ID" value="NZ_VUNE01000005.1"/>
</dbReference>
<proteinExistence type="predicted"/>
<dbReference type="GO" id="GO:0016787">
    <property type="term" value="F:hydrolase activity"/>
    <property type="evidence" value="ECO:0007669"/>
    <property type="project" value="UniProtKB-KW"/>
</dbReference>
<evidence type="ECO:0000259" key="1">
    <source>
        <dbReference type="SMART" id="SM00849"/>
    </source>
</evidence>
<dbReference type="InterPro" id="IPR001279">
    <property type="entry name" value="Metallo-B-lactamas"/>
</dbReference>
<dbReference type="CDD" id="cd07731">
    <property type="entry name" value="ComA-like_MBL-fold"/>
    <property type="match status" value="1"/>
</dbReference>
<dbReference type="EMBL" id="VUNE01000005">
    <property type="protein sequence ID" value="MST63105.1"/>
    <property type="molecule type" value="Genomic_DNA"/>
</dbReference>
<gene>
    <name evidence="2" type="ORF">FYJ71_09175</name>
</gene>
<dbReference type="Proteomes" id="UP000440713">
    <property type="component" value="Unassembled WGS sequence"/>
</dbReference>
<reference evidence="2 3" key="1">
    <citation type="submission" date="2019-08" db="EMBL/GenBank/DDBJ databases">
        <title>In-depth cultivation of the pig gut microbiome towards novel bacterial diversity and tailored functional studies.</title>
        <authorList>
            <person name="Wylensek D."/>
            <person name="Hitch T.C.A."/>
            <person name="Clavel T."/>
        </authorList>
    </citation>
    <scope>NUCLEOTIDE SEQUENCE [LARGE SCALE GENOMIC DNA]</scope>
    <source>
        <strain evidence="2 3">WCA-SAB-591-4A-A</strain>
    </source>
</reference>
<dbReference type="InterPro" id="IPR052159">
    <property type="entry name" value="Competence_DNA_uptake"/>
</dbReference>
<dbReference type="PROSITE" id="PS51257">
    <property type="entry name" value="PROKAR_LIPOPROTEIN"/>
    <property type="match status" value="1"/>
</dbReference>
<comment type="caution">
    <text evidence="2">The sequence shown here is derived from an EMBL/GenBank/DDBJ whole genome shotgun (WGS) entry which is preliminary data.</text>
</comment>
<dbReference type="InterPro" id="IPR035681">
    <property type="entry name" value="ComA-like_MBL"/>
</dbReference>
<dbReference type="PANTHER" id="PTHR30619">
    <property type="entry name" value="DNA INTERNALIZATION/COMPETENCE PROTEIN COMEC/REC2"/>
    <property type="match status" value="1"/>
</dbReference>
<dbReference type="SUPFAM" id="SSF56281">
    <property type="entry name" value="Metallo-hydrolase/oxidoreductase"/>
    <property type="match status" value="1"/>
</dbReference>
<protein>
    <submittedName>
        <fullName evidence="2">MBL fold metallo-hydrolase</fullName>
    </submittedName>
</protein>
<organism evidence="2 3">
    <name type="scientific">Peptostreptococcus porci</name>
    <dbReference type="NCBI Taxonomy" id="2652282"/>
    <lineage>
        <taxon>Bacteria</taxon>
        <taxon>Bacillati</taxon>
        <taxon>Bacillota</taxon>
        <taxon>Clostridia</taxon>
        <taxon>Peptostreptococcales</taxon>
        <taxon>Peptostreptococcaceae</taxon>
        <taxon>Peptostreptococcus</taxon>
    </lineage>
</organism>
<evidence type="ECO:0000313" key="2">
    <source>
        <dbReference type="EMBL" id="MST63105.1"/>
    </source>
</evidence>
<name>A0A6N7X1T1_9FIRM</name>
<accession>A0A6N7X1T1</accession>
<keyword evidence="3" id="KW-1185">Reference proteome</keyword>
<keyword evidence="2" id="KW-0378">Hydrolase</keyword>
<dbReference type="AlphaFoldDB" id="A0A6N7X1T1"/>
<feature type="domain" description="Metallo-beta-lactamase" evidence="1">
    <location>
        <begin position="35"/>
        <end position="241"/>
    </location>
</feature>
<evidence type="ECO:0000313" key="3">
    <source>
        <dbReference type="Proteomes" id="UP000440713"/>
    </source>
</evidence>